<protein>
    <recommendedName>
        <fullName evidence="3">L-tyrosine 3-hydroxylase</fullName>
    </recommendedName>
</protein>
<reference evidence="1 2" key="1">
    <citation type="submission" date="2022-04" db="EMBL/GenBank/DDBJ databases">
        <title>Streptomyces sp. nov. LCR6-01 isolated from Lichen of Dirinaria sp.</title>
        <authorList>
            <person name="Kanchanasin P."/>
            <person name="Tanasupawat S."/>
            <person name="Phongsopitanun W."/>
        </authorList>
    </citation>
    <scope>NUCLEOTIDE SEQUENCE [LARGE SCALE GENOMIC DNA]</scope>
    <source>
        <strain evidence="1 2">LCR6-01</strain>
    </source>
</reference>
<name>A0ABT0IDY5_9ACTN</name>
<evidence type="ECO:0000313" key="1">
    <source>
        <dbReference type="EMBL" id="MCK8679501.1"/>
    </source>
</evidence>
<accession>A0ABT0IDY5</accession>
<organism evidence="1 2">
    <name type="scientific">Streptomyces lichenis</name>
    <dbReference type="NCBI Taxonomy" id="2306967"/>
    <lineage>
        <taxon>Bacteria</taxon>
        <taxon>Bacillati</taxon>
        <taxon>Actinomycetota</taxon>
        <taxon>Actinomycetes</taxon>
        <taxon>Kitasatosporales</taxon>
        <taxon>Streptomycetaceae</taxon>
        <taxon>Streptomyces</taxon>
    </lineage>
</organism>
<comment type="caution">
    <text evidence="1">The sequence shown here is derived from an EMBL/GenBank/DDBJ whole genome shotgun (WGS) entry which is preliminary data.</text>
</comment>
<sequence>MSILTPHRTPAAAIRVDGWDFGDFPYGLEPLAMPPAGRAQAGTEHRPVTLPSCDPDRIARELRALTGSGPGAAALVDAAPASSYDQLFWFRWIVGHQVTFALWRLMGRVLEEVGERGPDAVPGPGAMARLECYAHGYSAMLLYSGSCPTALYQRLIRPAMFLQHRGFSGTWAPDFHQVRSLLRGRPLPWTDDPRAAGVVAALGAQRAVHDSVAARLVPGGRSLLQQSINEAPVKPSERTAVLYDNFFMTLRGPVPDEAVAAQLVRRLRAVGLDLAVNGLYPLGRDDDGEEAEVWNGSLARSERRVGVVLAEAAGFAADLARRAPAAV</sequence>
<dbReference type="Proteomes" id="UP001522868">
    <property type="component" value="Unassembled WGS sequence"/>
</dbReference>
<keyword evidence="2" id="KW-1185">Reference proteome</keyword>
<gene>
    <name evidence="1" type="ORF">M1O15_19305</name>
</gene>
<dbReference type="RefSeq" id="WP_248635197.1">
    <property type="nucleotide sequence ID" value="NZ_JALPTH010000018.1"/>
</dbReference>
<evidence type="ECO:0008006" key="3">
    <source>
        <dbReference type="Google" id="ProtNLM"/>
    </source>
</evidence>
<dbReference type="EMBL" id="JALPTH010000018">
    <property type="protein sequence ID" value="MCK8679501.1"/>
    <property type="molecule type" value="Genomic_DNA"/>
</dbReference>
<proteinExistence type="predicted"/>
<evidence type="ECO:0000313" key="2">
    <source>
        <dbReference type="Proteomes" id="UP001522868"/>
    </source>
</evidence>